<dbReference type="Proteomes" id="UP000054495">
    <property type="component" value="Unassembled WGS sequence"/>
</dbReference>
<accession>A0A0D6L9E3</accession>
<evidence type="ECO:0000313" key="2">
    <source>
        <dbReference type="EMBL" id="EPB67748.1"/>
    </source>
</evidence>
<proteinExistence type="predicted"/>
<organism evidence="2 3">
    <name type="scientific">Ancylostoma ceylanicum</name>
    <dbReference type="NCBI Taxonomy" id="53326"/>
    <lineage>
        <taxon>Eukaryota</taxon>
        <taxon>Metazoa</taxon>
        <taxon>Ecdysozoa</taxon>
        <taxon>Nematoda</taxon>
        <taxon>Chromadorea</taxon>
        <taxon>Rhabditida</taxon>
        <taxon>Rhabditina</taxon>
        <taxon>Rhabditomorpha</taxon>
        <taxon>Strongyloidea</taxon>
        <taxon>Ancylostomatidae</taxon>
        <taxon>Ancylostomatinae</taxon>
        <taxon>Ancylostoma</taxon>
    </lineage>
</organism>
<dbReference type="Pfam" id="PF06012">
    <property type="entry name" value="DUF908"/>
    <property type="match status" value="1"/>
</dbReference>
<evidence type="ECO:0000259" key="1">
    <source>
        <dbReference type="Pfam" id="PF06012"/>
    </source>
</evidence>
<protein>
    <recommendedName>
        <fullName evidence="1">DUF908 domain-containing protein</fullName>
    </recommendedName>
</protein>
<gene>
    <name evidence="2" type="ORF">ANCCEY_13166</name>
</gene>
<dbReference type="InterPro" id="IPR010309">
    <property type="entry name" value="E3_Ub_ligase_DUF908"/>
</dbReference>
<dbReference type="AlphaFoldDB" id="A0A0D6L9E3"/>
<sequence>MKIDHQNSSSCNGELPPLCANLIETIKNATTVERFIEELNRARDLQAVLGKTELSRWADVLNRCDEILEDATVIQNHEMKVDKCPVTKYNTISILRFTGLLFDCTSTRRIYASTDCWGGKLRNLKMEDCVRTDVKLPPLFPFTFTDSKAKNSIVFERHMVNQPLLKVVDEFATGMTPEDRYSLLARIRMLRNFQVREHRMQCLIVRLLSISTLIYCKCQPDEVQISALLYSGFIEEAVALLKVDLNSHELMDPIQTEALRMLCSVVSLEKVSRFAVALRNNLL</sequence>
<reference evidence="2 3" key="1">
    <citation type="submission" date="2013-05" db="EMBL/GenBank/DDBJ databases">
        <title>Draft genome of the parasitic nematode Anyclostoma ceylanicum.</title>
        <authorList>
            <person name="Mitreva M."/>
        </authorList>
    </citation>
    <scope>NUCLEOTIDE SEQUENCE [LARGE SCALE GENOMIC DNA]</scope>
</reference>
<evidence type="ECO:0000313" key="3">
    <source>
        <dbReference type="Proteomes" id="UP000054495"/>
    </source>
</evidence>
<keyword evidence="3" id="KW-1185">Reference proteome</keyword>
<dbReference type="EMBL" id="KE125586">
    <property type="protein sequence ID" value="EPB67748.1"/>
    <property type="molecule type" value="Genomic_DNA"/>
</dbReference>
<name>A0A0D6L9E3_9BILA</name>
<feature type="domain" description="DUF908" evidence="1">
    <location>
        <begin position="156"/>
        <end position="267"/>
    </location>
</feature>